<evidence type="ECO:0000259" key="15">
    <source>
        <dbReference type="Pfam" id="PF23861"/>
    </source>
</evidence>
<comment type="similarity">
    <text evidence="4 12">Belongs to the SWP1 family.</text>
</comment>
<keyword evidence="7 12" id="KW-0732">Signal</keyword>
<gene>
    <name evidence="17" type="ORF">PV328_010259</name>
</gene>
<dbReference type="Pfam" id="PF05817">
    <property type="entry name" value="Ribophorin_II"/>
    <property type="match status" value="1"/>
</dbReference>
<keyword evidence="10 12" id="KW-0472">Membrane</keyword>
<dbReference type="InterPro" id="IPR055374">
    <property type="entry name" value="Ribophorin_II_3rd"/>
</dbReference>
<feature type="domain" description="Ribophorin II third" evidence="14">
    <location>
        <begin position="389"/>
        <end position="517"/>
    </location>
</feature>
<keyword evidence="8 12" id="KW-0256">Endoplasmic reticulum</keyword>
<evidence type="ECO:0000256" key="9">
    <source>
        <dbReference type="ARBA" id="ARBA00022989"/>
    </source>
</evidence>
<feature type="domain" description="Ribophorin II N-terminal" evidence="13">
    <location>
        <begin position="31"/>
        <end position="273"/>
    </location>
</feature>
<keyword evidence="9 12" id="KW-1133">Transmembrane helix</keyword>
<proteinExistence type="inferred from homology"/>
<feature type="domain" description="Ribophorin II second" evidence="15">
    <location>
        <begin position="283"/>
        <end position="380"/>
    </location>
</feature>
<protein>
    <recommendedName>
        <fullName evidence="5 12">Dolichyl-diphosphooligosaccharide--protein glycosyltransferase subunit 2</fullName>
    </recommendedName>
    <alternativeName>
        <fullName evidence="12">Ribophorin-2</fullName>
    </alternativeName>
</protein>
<evidence type="ECO:0000313" key="17">
    <source>
        <dbReference type="EMBL" id="KAK0159374.1"/>
    </source>
</evidence>
<dbReference type="PANTHER" id="PTHR12640:SF0">
    <property type="entry name" value="DOLICHYL-DIPHOSPHOOLIGOSACCHARIDE--PROTEIN GLYCOSYLTRANSFERASE SUBUNIT 2"/>
    <property type="match status" value="1"/>
</dbReference>
<comment type="subcellular location">
    <subcellularLocation>
        <location evidence="2 12">Endoplasmic reticulum membrane</location>
        <topology evidence="2 12">Multi-pass membrane protein</topology>
    </subcellularLocation>
</comment>
<dbReference type="InterPro" id="IPR008814">
    <property type="entry name" value="Swp1"/>
</dbReference>
<keyword evidence="6 12" id="KW-0812">Transmembrane</keyword>
<evidence type="ECO:0000256" key="6">
    <source>
        <dbReference type="ARBA" id="ARBA00022692"/>
    </source>
</evidence>
<comment type="function">
    <text evidence="1 12">Subunit of the oligosaccharyl transferase (OST) complex that catalyzes the initial transfer of a defined glycan (Glc(3)Man(9)GlcNAc(2) in eukaryotes) from the lipid carrier dolichol-pyrophosphate to an asparagine residue within an Asn-X-Ser/Thr consensus motif in nascent polypeptide chains, the first step in protein N-glycosylation. N-glycosylation occurs cotranslationally and the complex associates with the Sec61 complex at the channel-forming translocon complex that mediates protein translocation across the endoplasmic reticulum (ER). All subunits are required for a maximal enzyme activity.</text>
</comment>
<name>A0AA39EYN4_9HYME</name>
<feature type="transmembrane region" description="Helical" evidence="12">
    <location>
        <begin position="623"/>
        <end position="644"/>
    </location>
</feature>
<dbReference type="InterPro" id="IPR055373">
    <property type="entry name" value="Ribophorin_II_N"/>
</dbReference>
<dbReference type="Pfam" id="PF25147">
    <property type="entry name" value="Ribophorin_II_C"/>
    <property type="match status" value="1"/>
</dbReference>
<feature type="domain" description="Ribophorin II C-terminal" evidence="16">
    <location>
        <begin position="552"/>
        <end position="649"/>
    </location>
</feature>
<dbReference type="Pfam" id="PF23861">
    <property type="entry name" value="Ribophorin_II_2nd"/>
    <property type="match status" value="1"/>
</dbReference>
<sequence>MKILQWLFIVVAVLGSSFAALDIATSTNSYLSKSDREKLQKVVEPGLKLTDIPSTYYAVVGYKLLGEPIPNTSDICNYLLKSCTSNLDMNVENIFYIASALQHLGSCPPLPASTITTLTKALTAVIDKETSTIPELYHAISAYVSLAQKLSDSTTSKVVKTLQAALKKDDNLSNLGYTFHIAALLGSGGAFALDRIEDAIVQADEVDGRYLQFEGGLSITSLVVTGIARLSASQKKPPPVTPQQIVKMTNYLLSRRSVQQAKGAVKLLDALKIIVNNEFNKPICITLADGGNVISAQQPFIKIKVSDILGNPLVVVPTVIANSATRIDDDVVVISKQSFKPSSKDKTIFTMNFMDIKPQRGFYKITVSAGSVSNTVMVKVLSEVKIDYLEIGTGDADQTTQPKLTKVIHPNKLVQKIEADFQQKLVMRFLLRDIASDKPMRVHQAFVRLSAIDDDKQTREVIFVAEPDASNVYKFDMQVGSDAQTFGYRSGDYNVDLIVGDAILSNPFQWNVAVVSLKFPEAPGTDSASTKSSGIKQKSSILTPKPEIKHMFREPEKRPPVFVSNLFTGLCASPVLLLLILWIKLDVNVARFPFSFSAIVFHLGLGSIFVLFGIFWLKLNMFVTLRYLLGLGIVTFLAGSKLLSHIAQSQKISRQ</sequence>
<feature type="transmembrane region" description="Helical" evidence="12">
    <location>
        <begin position="561"/>
        <end position="582"/>
    </location>
</feature>
<evidence type="ECO:0000256" key="8">
    <source>
        <dbReference type="ARBA" id="ARBA00022824"/>
    </source>
</evidence>
<reference evidence="17" key="2">
    <citation type="submission" date="2023-03" db="EMBL/GenBank/DDBJ databases">
        <authorList>
            <person name="Inwood S.N."/>
            <person name="Skelly J.G."/>
            <person name="Guhlin J."/>
            <person name="Harrop T.W.R."/>
            <person name="Goldson S.G."/>
            <person name="Dearden P.K."/>
        </authorList>
    </citation>
    <scope>NUCLEOTIDE SEQUENCE</scope>
    <source>
        <strain evidence="17">Irish</strain>
        <tissue evidence="17">Whole body</tissue>
    </source>
</reference>
<dbReference type="GO" id="GO:0008250">
    <property type="term" value="C:oligosaccharyltransferase complex"/>
    <property type="evidence" value="ECO:0007669"/>
    <property type="project" value="UniProtKB-UniRule"/>
</dbReference>
<dbReference type="GO" id="GO:0006487">
    <property type="term" value="P:protein N-linked glycosylation"/>
    <property type="evidence" value="ECO:0007669"/>
    <property type="project" value="UniProtKB-UniRule"/>
</dbReference>
<feature type="chain" id="PRO_5041481836" description="Dolichyl-diphosphooligosaccharide--protein glycosyltransferase subunit 2" evidence="12">
    <location>
        <begin position="20"/>
        <end position="655"/>
    </location>
</feature>
<evidence type="ECO:0000256" key="3">
    <source>
        <dbReference type="ARBA" id="ARBA00004922"/>
    </source>
</evidence>
<feature type="signal peptide" evidence="12">
    <location>
        <begin position="1"/>
        <end position="19"/>
    </location>
</feature>
<comment type="caution">
    <text evidence="17">The sequence shown here is derived from an EMBL/GenBank/DDBJ whole genome shotgun (WGS) entry which is preliminary data.</text>
</comment>
<evidence type="ECO:0000256" key="4">
    <source>
        <dbReference type="ARBA" id="ARBA00009038"/>
    </source>
</evidence>
<keyword evidence="18" id="KW-1185">Reference proteome</keyword>
<evidence type="ECO:0000256" key="10">
    <source>
        <dbReference type="ARBA" id="ARBA00023136"/>
    </source>
</evidence>
<evidence type="ECO:0000256" key="7">
    <source>
        <dbReference type="ARBA" id="ARBA00022729"/>
    </source>
</evidence>
<dbReference type="Proteomes" id="UP001168990">
    <property type="component" value="Unassembled WGS sequence"/>
</dbReference>
<feature type="transmembrane region" description="Helical" evidence="12">
    <location>
        <begin position="594"/>
        <end position="617"/>
    </location>
</feature>
<evidence type="ECO:0000256" key="12">
    <source>
        <dbReference type="RuleBase" id="RU366029"/>
    </source>
</evidence>
<dbReference type="PANTHER" id="PTHR12640">
    <property type="entry name" value="RIBOPHORIN II"/>
    <property type="match status" value="1"/>
</dbReference>
<evidence type="ECO:0000313" key="18">
    <source>
        <dbReference type="Proteomes" id="UP001168990"/>
    </source>
</evidence>
<evidence type="ECO:0000256" key="5">
    <source>
        <dbReference type="ARBA" id="ARBA00017612"/>
    </source>
</evidence>
<evidence type="ECO:0000259" key="14">
    <source>
        <dbReference type="Pfam" id="PF23860"/>
    </source>
</evidence>
<evidence type="ECO:0000259" key="13">
    <source>
        <dbReference type="Pfam" id="PF05817"/>
    </source>
</evidence>
<dbReference type="AlphaFoldDB" id="A0AA39EYN4"/>
<organism evidence="17 18">
    <name type="scientific">Microctonus aethiopoides</name>
    <dbReference type="NCBI Taxonomy" id="144406"/>
    <lineage>
        <taxon>Eukaryota</taxon>
        <taxon>Metazoa</taxon>
        <taxon>Ecdysozoa</taxon>
        <taxon>Arthropoda</taxon>
        <taxon>Hexapoda</taxon>
        <taxon>Insecta</taxon>
        <taxon>Pterygota</taxon>
        <taxon>Neoptera</taxon>
        <taxon>Endopterygota</taxon>
        <taxon>Hymenoptera</taxon>
        <taxon>Apocrita</taxon>
        <taxon>Ichneumonoidea</taxon>
        <taxon>Braconidae</taxon>
        <taxon>Euphorinae</taxon>
        <taxon>Microctonus</taxon>
    </lineage>
</organism>
<comment type="pathway">
    <text evidence="3 12">Protein modification; protein glycosylation.</text>
</comment>
<dbReference type="InterPro" id="IPR056790">
    <property type="entry name" value="Ribophorin_II_C"/>
</dbReference>
<dbReference type="Pfam" id="PF23860">
    <property type="entry name" value="Ribophorin_II_3rd"/>
    <property type="match status" value="1"/>
</dbReference>
<accession>A0AA39EYN4</accession>
<evidence type="ECO:0000256" key="1">
    <source>
        <dbReference type="ARBA" id="ARBA00002791"/>
    </source>
</evidence>
<evidence type="ECO:0000259" key="16">
    <source>
        <dbReference type="Pfam" id="PF25147"/>
    </source>
</evidence>
<comment type="subunit">
    <text evidence="11">Component of the oligosaccharyltransferase (OST) complex. OST exists in two different complex forms which contain common core subunits RPN1, RPN2, OST48, OST4, DAD1 and TMEM258, either STT3A or STT3B as catalytic subunits, and form-specific accessory subunits. STT3A complex assembly occurs through the formation of 3 subcomplexes. Subcomplex 1 contains RPN1 and TMEM258, subcomplex 2 contains the STT3A-specific subunits STT3A, DC2/OSTC, and KCP2 as well as the core subunit OST4, and subcomplex 3 contains RPN2, DAD1, and OST48. The STT3A complex can form stable complexes with the Sec61 complex or with both the Sec61 and TRAP complexes. Interacts with DDI2. Interacts with TMEM35A/NACHO.</text>
</comment>
<dbReference type="EMBL" id="JAQQBS010001424">
    <property type="protein sequence ID" value="KAK0159374.1"/>
    <property type="molecule type" value="Genomic_DNA"/>
</dbReference>
<evidence type="ECO:0000256" key="11">
    <source>
        <dbReference type="ARBA" id="ARBA00046750"/>
    </source>
</evidence>
<reference evidence="17" key="1">
    <citation type="journal article" date="2023" name="bioRxiv">
        <title>Scaffold-level genome assemblies of two parasitoid biocontrol wasps reveal the parthenogenesis mechanism and an associated novel virus.</title>
        <authorList>
            <person name="Inwood S."/>
            <person name="Skelly J."/>
            <person name="Guhlin J."/>
            <person name="Harrop T."/>
            <person name="Goldson S."/>
            <person name="Dearden P."/>
        </authorList>
    </citation>
    <scope>NUCLEOTIDE SEQUENCE</scope>
    <source>
        <strain evidence="17">Irish</strain>
        <tissue evidence="17">Whole body</tissue>
    </source>
</reference>
<dbReference type="InterPro" id="IPR055375">
    <property type="entry name" value="Ribophorin_II_2nd"/>
</dbReference>
<evidence type="ECO:0000256" key="2">
    <source>
        <dbReference type="ARBA" id="ARBA00004477"/>
    </source>
</evidence>